<reference evidence="3" key="3">
    <citation type="journal article" date="2010" name="Genome Res.">
        <title>Population genomic sequencing of Coccidioides fungi reveals recent hybridization and transposon control.</title>
        <authorList>
            <person name="Neafsey D.E."/>
            <person name="Barker B.M."/>
            <person name="Sharpton T.J."/>
            <person name="Stajich J.E."/>
            <person name="Park D.J."/>
            <person name="Whiston E."/>
            <person name="Hung C.-Y."/>
            <person name="McMahan C."/>
            <person name="White J."/>
            <person name="Sykes S."/>
            <person name="Heiman D."/>
            <person name="Young S."/>
            <person name="Zeng Q."/>
            <person name="Abouelleil A."/>
            <person name="Aftuck L."/>
            <person name="Bessette D."/>
            <person name="Brown A."/>
            <person name="FitzGerald M."/>
            <person name="Lui A."/>
            <person name="Macdonald J.P."/>
            <person name="Priest M."/>
            <person name="Orbach M.J."/>
            <person name="Galgiani J.N."/>
            <person name="Kirkland T.N."/>
            <person name="Cole G.T."/>
            <person name="Birren B.W."/>
            <person name="Henn M.R."/>
            <person name="Taylor J.W."/>
            <person name="Rounsley S.D."/>
        </authorList>
    </citation>
    <scope>NUCLEOTIDE SEQUENCE [LARGE SCALE GENOMIC DNA]</scope>
    <source>
        <strain evidence="3">RMSCC 3488</strain>
    </source>
</reference>
<accession>A0A0J6HXS8</accession>
<sequence length="127" mass="14098">MIRERPISPEGVYSHPQWTARGSFVERREEPQRPPLQVRRLHEIHGVAAPEAGPEHALANDKYKTMQTMERSKGTSTTRSTRLQTPGSPLLTPLSPRRIPVAACWRWCGSVSSSGSSPNFPLSPLSS</sequence>
<proteinExistence type="predicted"/>
<evidence type="ECO:0000256" key="1">
    <source>
        <dbReference type="SAM" id="MobiDB-lite"/>
    </source>
</evidence>
<reference evidence="2 3" key="1">
    <citation type="submission" date="2007-06" db="EMBL/GenBank/DDBJ databases">
        <title>The Genome Sequence of Coccidioides posadasii RMSCC_3488.</title>
        <authorList>
            <consortium name="Coccidioides Genome Resources Consortium"/>
            <consortium name="The Broad Institute Genome Sequencing Platform"/>
            <person name="Henn M.R."/>
            <person name="Sykes S."/>
            <person name="Young S."/>
            <person name="Jaffe D."/>
            <person name="Berlin A."/>
            <person name="Alvarez P."/>
            <person name="Butler J."/>
            <person name="Gnerre S."/>
            <person name="Grabherr M."/>
            <person name="Mauceli E."/>
            <person name="Brockman W."/>
            <person name="Kodira C."/>
            <person name="Alvarado L."/>
            <person name="Zeng Q."/>
            <person name="Crawford M."/>
            <person name="Antoine C."/>
            <person name="Devon K."/>
            <person name="Galgiani J."/>
            <person name="Orsborn K."/>
            <person name="Lewis M.L."/>
            <person name="Nusbaum C."/>
            <person name="Galagan J."/>
            <person name="Birren B."/>
        </authorList>
    </citation>
    <scope>NUCLEOTIDE SEQUENCE [LARGE SCALE GENOMIC DNA]</scope>
    <source>
        <strain evidence="2 3">RMSCC 3488</strain>
    </source>
</reference>
<dbReference type="Proteomes" id="UP000054567">
    <property type="component" value="Unassembled WGS sequence"/>
</dbReference>
<organism evidence="2 3">
    <name type="scientific">Coccidioides posadasii RMSCC 3488</name>
    <dbReference type="NCBI Taxonomy" id="454284"/>
    <lineage>
        <taxon>Eukaryota</taxon>
        <taxon>Fungi</taxon>
        <taxon>Dikarya</taxon>
        <taxon>Ascomycota</taxon>
        <taxon>Pezizomycotina</taxon>
        <taxon>Eurotiomycetes</taxon>
        <taxon>Eurotiomycetidae</taxon>
        <taxon>Onygenales</taxon>
        <taxon>Onygenaceae</taxon>
        <taxon>Coccidioides</taxon>
    </lineage>
</organism>
<feature type="compositionally biased region" description="Low complexity" evidence="1">
    <location>
        <begin position="75"/>
        <end position="94"/>
    </location>
</feature>
<reference evidence="3" key="2">
    <citation type="journal article" date="2009" name="Genome Res.">
        <title>Comparative genomic analyses of the human fungal pathogens Coccidioides and their relatives.</title>
        <authorList>
            <person name="Sharpton T.J."/>
            <person name="Stajich J.E."/>
            <person name="Rounsley S.D."/>
            <person name="Gardner M.J."/>
            <person name="Wortman J.R."/>
            <person name="Jordar V.S."/>
            <person name="Maiti R."/>
            <person name="Kodira C.D."/>
            <person name="Neafsey D.E."/>
            <person name="Zeng Q."/>
            <person name="Hung C.-Y."/>
            <person name="McMahan C."/>
            <person name="Muszewska A."/>
            <person name="Grynberg M."/>
            <person name="Mandel M.A."/>
            <person name="Kellner E.M."/>
            <person name="Barker B.M."/>
            <person name="Galgiani J.N."/>
            <person name="Orbach M.J."/>
            <person name="Kirkland T.N."/>
            <person name="Cole G.T."/>
            <person name="Henn M.R."/>
            <person name="Birren B.W."/>
            <person name="Taylor J.W."/>
        </authorList>
    </citation>
    <scope>NUCLEOTIDE SEQUENCE [LARGE SCALE GENOMIC DNA]</scope>
    <source>
        <strain evidence="3">RMSCC 3488</strain>
    </source>
</reference>
<dbReference type="AlphaFoldDB" id="A0A0J6HXS8"/>
<gene>
    <name evidence="2" type="ORF">CPAG_00110</name>
</gene>
<dbReference type="EMBL" id="DS268109">
    <property type="protein sequence ID" value="KMM63757.1"/>
    <property type="molecule type" value="Genomic_DNA"/>
</dbReference>
<evidence type="ECO:0000313" key="2">
    <source>
        <dbReference type="EMBL" id="KMM63757.1"/>
    </source>
</evidence>
<feature type="region of interest" description="Disordered" evidence="1">
    <location>
        <begin position="46"/>
        <end position="94"/>
    </location>
</feature>
<evidence type="ECO:0000313" key="3">
    <source>
        <dbReference type="Proteomes" id="UP000054567"/>
    </source>
</evidence>
<protein>
    <submittedName>
        <fullName evidence="2">Uncharacterized protein</fullName>
    </submittedName>
</protein>
<dbReference type="VEuPathDB" id="FungiDB:CPAG_00110"/>
<name>A0A0J6HXS8_COCPO</name>